<gene>
    <name evidence="6" type="ORF">GCM10007350_26810</name>
</gene>
<keyword evidence="4 5" id="KW-0472">Membrane</keyword>
<dbReference type="PANTHER" id="PTHR30249">
    <property type="entry name" value="PUTATIVE SEROTONIN TRANSPORTER"/>
    <property type="match status" value="1"/>
</dbReference>
<dbReference type="RefSeq" id="WP_189461406.1">
    <property type="nucleotide sequence ID" value="NZ_BMYO01000007.1"/>
</dbReference>
<feature type="transmembrane region" description="Helical" evidence="5">
    <location>
        <begin position="6"/>
        <end position="28"/>
    </location>
</feature>
<dbReference type="Proteomes" id="UP000604737">
    <property type="component" value="Unassembled WGS sequence"/>
</dbReference>
<keyword evidence="7" id="KW-1185">Reference proteome</keyword>
<dbReference type="Pfam" id="PF04172">
    <property type="entry name" value="LrgB"/>
    <property type="match status" value="1"/>
</dbReference>
<comment type="subcellular location">
    <subcellularLocation>
        <location evidence="1">Membrane</location>
        <topology evidence="1">Multi-pass membrane protein</topology>
    </subcellularLocation>
</comment>
<sequence>MNVDAAFASLKAAPLLWLLVTGLAYLLAEKLFRKSGHNPLLHPVLVAIALIIVVLSVARVPYPDYFSGARLLHLLLGPATVALAVPLYDNLQRVRSLLVPLSVSLLVGGVTGIVSALLLGKLFGLSWPVQVSFAPKSVTTPIAMALADKLGGLAPLTANLVIITGILGAIIVVPLMRWLKVTGEIEQGLALGVAAHGVGTARGFQLSTTTGAFSGLAMGLNGVLTSIVLPVILAFWPH</sequence>
<keyword evidence="3 5" id="KW-1133">Transmembrane helix</keyword>
<keyword evidence="2 5" id="KW-0812">Transmembrane</keyword>
<feature type="transmembrane region" description="Helical" evidence="5">
    <location>
        <begin position="156"/>
        <end position="176"/>
    </location>
</feature>
<feature type="transmembrane region" description="Helical" evidence="5">
    <location>
        <begin position="70"/>
        <end position="88"/>
    </location>
</feature>
<feature type="transmembrane region" description="Helical" evidence="5">
    <location>
        <begin position="212"/>
        <end position="236"/>
    </location>
</feature>
<feature type="transmembrane region" description="Helical" evidence="5">
    <location>
        <begin position="97"/>
        <end position="119"/>
    </location>
</feature>
<evidence type="ECO:0000313" key="6">
    <source>
        <dbReference type="EMBL" id="GHD65789.1"/>
    </source>
</evidence>
<proteinExistence type="predicted"/>
<evidence type="ECO:0000256" key="3">
    <source>
        <dbReference type="ARBA" id="ARBA00022989"/>
    </source>
</evidence>
<evidence type="ECO:0000256" key="2">
    <source>
        <dbReference type="ARBA" id="ARBA00022692"/>
    </source>
</evidence>
<accession>A0ABQ3H3W8</accession>
<dbReference type="InterPro" id="IPR007300">
    <property type="entry name" value="CidB/LrgB"/>
</dbReference>
<evidence type="ECO:0000256" key="4">
    <source>
        <dbReference type="ARBA" id="ARBA00023136"/>
    </source>
</evidence>
<dbReference type="PANTHER" id="PTHR30249:SF0">
    <property type="entry name" value="PLASTIDAL GLYCOLATE_GLYCERATE TRANSLOCATOR 1, CHLOROPLASTIC"/>
    <property type="match status" value="1"/>
</dbReference>
<feature type="transmembrane region" description="Helical" evidence="5">
    <location>
        <begin position="40"/>
        <end position="58"/>
    </location>
</feature>
<comment type="caution">
    <text evidence="6">The sequence shown here is derived from an EMBL/GenBank/DDBJ whole genome shotgun (WGS) entry which is preliminary data.</text>
</comment>
<protein>
    <submittedName>
        <fullName evidence="6">Membrane protein</fullName>
    </submittedName>
</protein>
<organism evidence="6 7">
    <name type="scientific">Jeongeupia chitinilytica</name>
    <dbReference type="NCBI Taxonomy" id="1041641"/>
    <lineage>
        <taxon>Bacteria</taxon>
        <taxon>Pseudomonadati</taxon>
        <taxon>Pseudomonadota</taxon>
        <taxon>Betaproteobacteria</taxon>
        <taxon>Neisseriales</taxon>
        <taxon>Chitinibacteraceae</taxon>
        <taxon>Jeongeupia</taxon>
    </lineage>
</organism>
<evidence type="ECO:0000313" key="7">
    <source>
        <dbReference type="Proteomes" id="UP000604737"/>
    </source>
</evidence>
<evidence type="ECO:0000256" key="1">
    <source>
        <dbReference type="ARBA" id="ARBA00004141"/>
    </source>
</evidence>
<reference evidence="7" key="1">
    <citation type="journal article" date="2019" name="Int. J. Syst. Evol. Microbiol.">
        <title>The Global Catalogue of Microorganisms (GCM) 10K type strain sequencing project: providing services to taxonomists for standard genome sequencing and annotation.</title>
        <authorList>
            <consortium name="The Broad Institute Genomics Platform"/>
            <consortium name="The Broad Institute Genome Sequencing Center for Infectious Disease"/>
            <person name="Wu L."/>
            <person name="Ma J."/>
        </authorList>
    </citation>
    <scope>NUCLEOTIDE SEQUENCE [LARGE SCALE GENOMIC DNA]</scope>
    <source>
        <strain evidence="7">KCTC 23701</strain>
    </source>
</reference>
<dbReference type="EMBL" id="BMYO01000007">
    <property type="protein sequence ID" value="GHD65789.1"/>
    <property type="molecule type" value="Genomic_DNA"/>
</dbReference>
<name>A0ABQ3H3W8_9NEIS</name>
<evidence type="ECO:0000256" key="5">
    <source>
        <dbReference type="SAM" id="Phobius"/>
    </source>
</evidence>